<keyword evidence="2" id="KW-1185">Reference proteome</keyword>
<evidence type="ECO:0000313" key="1">
    <source>
        <dbReference type="EMBL" id="CAG8836988.1"/>
    </source>
</evidence>
<evidence type="ECO:0000313" key="2">
    <source>
        <dbReference type="Proteomes" id="UP000789901"/>
    </source>
</evidence>
<dbReference type="Proteomes" id="UP000789901">
    <property type="component" value="Unassembled WGS sequence"/>
</dbReference>
<feature type="non-terminal residue" evidence="1">
    <location>
        <position position="42"/>
    </location>
</feature>
<sequence>YQNEKEIKKNKSKAFVNCQKFKKVNYYKKNEWPIKIIDSGNF</sequence>
<dbReference type="EMBL" id="CAJVQB010054820">
    <property type="protein sequence ID" value="CAG8836988.1"/>
    <property type="molecule type" value="Genomic_DNA"/>
</dbReference>
<feature type="non-terminal residue" evidence="1">
    <location>
        <position position="1"/>
    </location>
</feature>
<proteinExistence type="predicted"/>
<protein>
    <submittedName>
        <fullName evidence="1">41067_t:CDS:1</fullName>
    </submittedName>
</protein>
<comment type="caution">
    <text evidence="1">The sequence shown here is derived from an EMBL/GenBank/DDBJ whole genome shotgun (WGS) entry which is preliminary data.</text>
</comment>
<organism evidence="1 2">
    <name type="scientific">Gigaspora margarita</name>
    <dbReference type="NCBI Taxonomy" id="4874"/>
    <lineage>
        <taxon>Eukaryota</taxon>
        <taxon>Fungi</taxon>
        <taxon>Fungi incertae sedis</taxon>
        <taxon>Mucoromycota</taxon>
        <taxon>Glomeromycotina</taxon>
        <taxon>Glomeromycetes</taxon>
        <taxon>Diversisporales</taxon>
        <taxon>Gigasporaceae</taxon>
        <taxon>Gigaspora</taxon>
    </lineage>
</organism>
<gene>
    <name evidence="1" type="ORF">GMARGA_LOCUS33303</name>
</gene>
<name>A0ABN7WP17_GIGMA</name>
<reference evidence="1 2" key="1">
    <citation type="submission" date="2021-06" db="EMBL/GenBank/DDBJ databases">
        <authorList>
            <person name="Kallberg Y."/>
            <person name="Tangrot J."/>
            <person name="Rosling A."/>
        </authorList>
    </citation>
    <scope>NUCLEOTIDE SEQUENCE [LARGE SCALE GENOMIC DNA]</scope>
    <source>
        <strain evidence="1 2">120-4 pot B 10/14</strain>
    </source>
</reference>
<accession>A0ABN7WP17</accession>